<dbReference type="Proteomes" id="UP000236654">
    <property type="component" value="Unassembled WGS sequence"/>
</dbReference>
<comment type="similarity">
    <text evidence="1">Belongs to the NAD(P)-dependent epimerase/dehydratase family. SDR39U1 subfamily.</text>
</comment>
<dbReference type="EMBL" id="PJNI01000001">
    <property type="protein sequence ID" value="PKR82234.1"/>
    <property type="molecule type" value="Genomic_DNA"/>
</dbReference>
<dbReference type="Gene3D" id="3.40.50.720">
    <property type="entry name" value="NAD(P)-binding Rossmann-like Domain"/>
    <property type="match status" value="1"/>
</dbReference>
<dbReference type="Pfam" id="PF01370">
    <property type="entry name" value="Epimerase"/>
    <property type="match status" value="1"/>
</dbReference>
<dbReference type="AlphaFoldDB" id="A0A2I0R6P0"/>
<proteinExistence type="inferred from homology"/>
<evidence type="ECO:0000313" key="4">
    <source>
        <dbReference type="EMBL" id="PKR82234.1"/>
    </source>
</evidence>
<dbReference type="SUPFAM" id="SSF51735">
    <property type="entry name" value="NAD(P)-binding Rossmann-fold domains"/>
    <property type="match status" value="1"/>
</dbReference>
<dbReference type="InterPro" id="IPR013549">
    <property type="entry name" value="DUF1731"/>
</dbReference>
<dbReference type="InterPro" id="IPR010099">
    <property type="entry name" value="SDR39U1"/>
</dbReference>
<dbReference type="Pfam" id="PF08338">
    <property type="entry name" value="DUF1731"/>
    <property type="match status" value="1"/>
</dbReference>
<sequence length="304" mass="33924">MNKEVVKRVVLIAGGSGLIGREVQQELKKVGHEVRILTREEQPSAPAYHWNPKTKTIDKDALKGVQVIINLAGAGIADKRWTEKRKEVIFNSRIKTTQFLHEISQNTPALVQYISASGITCYGYEHPQKIYKESDPFGTDFLSTVVKRWEEVADLFSPQQKVVKIRTGVVLTEEGGALPKISGTIKNYVGAPLGSGEQIMPWISLQDIARIYVHAVNHQLSGAYNASAANITNKELTKKVAKKLNKPLWLPNVPSFAMKLVLGEMSSVVLEGTRVDNSKILDTGFEFKHRNINEVLDYIYEQQG</sequence>
<dbReference type="PANTHER" id="PTHR11092">
    <property type="entry name" value="SUGAR NUCLEOTIDE EPIMERASE RELATED"/>
    <property type="match status" value="1"/>
</dbReference>
<comment type="caution">
    <text evidence="4">The sequence shown here is derived from an EMBL/GenBank/DDBJ whole genome shotgun (WGS) entry which is preliminary data.</text>
</comment>
<evidence type="ECO:0000259" key="2">
    <source>
        <dbReference type="Pfam" id="PF01370"/>
    </source>
</evidence>
<name>A0A2I0R6P0_9FLAO</name>
<dbReference type="NCBIfam" id="TIGR01777">
    <property type="entry name" value="yfcH"/>
    <property type="match status" value="1"/>
</dbReference>
<reference evidence="4 5" key="1">
    <citation type="submission" date="2017-12" db="EMBL/GenBank/DDBJ databases">
        <title>The draft genome sequence of Brumimicrobium saltpan LHR20.</title>
        <authorList>
            <person name="Do Z.-J."/>
            <person name="Luo H.-R."/>
        </authorList>
    </citation>
    <scope>NUCLEOTIDE SEQUENCE [LARGE SCALE GENOMIC DNA]</scope>
    <source>
        <strain evidence="4 5">LHR20</strain>
    </source>
</reference>
<dbReference type="RefSeq" id="WP_101333379.1">
    <property type="nucleotide sequence ID" value="NZ_PJNI01000001.1"/>
</dbReference>
<evidence type="ECO:0000259" key="3">
    <source>
        <dbReference type="Pfam" id="PF08338"/>
    </source>
</evidence>
<dbReference type="InterPro" id="IPR036291">
    <property type="entry name" value="NAD(P)-bd_dom_sf"/>
</dbReference>
<evidence type="ECO:0000313" key="5">
    <source>
        <dbReference type="Proteomes" id="UP000236654"/>
    </source>
</evidence>
<accession>A0A2I0R6P0</accession>
<feature type="domain" description="NAD-dependent epimerase/dehydratase" evidence="2">
    <location>
        <begin position="10"/>
        <end position="138"/>
    </location>
</feature>
<dbReference type="InterPro" id="IPR001509">
    <property type="entry name" value="Epimerase_deHydtase"/>
</dbReference>
<protein>
    <submittedName>
        <fullName evidence="4">TIGR01777 family protein</fullName>
    </submittedName>
</protein>
<keyword evidence="5" id="KW-1185">Reference proteome</keyword>
<dbReference type="PANTHER" id="PTHR11092:SF0">
    <property type="entry name" value="EPIMERASE FAMILY PROTEIN SDR39U1"/>
    <property type="match status" value="1"/>
</dbReference>
<feature type="domain" description="DUF1731" evidence="3">
    <location>
        <begin position="253"/>
        <end position="297"/>
    </location>
</feature>
<gene>
    <name evidence="4" type="ORF">CW751_02565</name>
</gene>
<evidence type="ECO:0000256" key="1">
    <source>
        <dbReference type="ARBA" id="ARBA00009353"/>
    </source>
</evidence>
<organism evidence="4 5">
    <name type="scientific">Brumimicrobium salinarum</name>
    <dbReference type="NCBI Taxonomy" id="2058658"/>
    <lineage>
        <taxon>Bacteria</taxon>
        <taxon>Pseudomonadati</taxon>
        <taxon>Bacteroidota</taxon>
        <taxon>Flavobacteriia</taxon>
        <taxon>Flavobacteriales</taxon>
        <taxon>Crocinitomicaceae</taxon>
        <taxon>Brumimicrobium</taxon>
    </lineage>
</organism>